<dbReference type="EMBL" id="JAPDNS010000001">
    <property type="protein sequence ID" value="MCW3483773.1"/>
    <property type="molecule type" value="Genomic_DNA"/>
</dbReference>
<dbReference type="RefSeq" id="WP_264729292.1">
    <property type="nucleotide sequence ID" value="NZ_JAPDNR010000001.1"/>
</dbReference>
<gene>
    <name evidence="1" type="ORF">OL497_07710</name>
</gene>
<comment type="caution">
    <text evidence="1">The sequence shown here is derived from an EMBL/GenBank/DDBJ whole genome shotgun (WGS) entry which is preliminary data.</text>
</comment>
<evidence type="ECO:0000313" key="1">
    <source>
        <dbReference type="EMBL" id="MCW3483773.1"/>
    </source>
</evidence>
<name>A0ABT3IIH7_9BACT</name>
<reference evidence="1 2" key="1">
    <citation type="submission" date="2022-10" db="EMBL/GenBank/DDBJ databases">
        <title>Chitinophaga nivalis PC15 sp. nov., isolated from Pyeongchang county, South Korea.</title>
        <authorList>
            <person name="Trinh H.N."/>
        </authorList>
    </citation>
    <scope>NUCLEOTIDE SEQUENCE [LARGE SCALE GENOMIC DNA]</scope>
    <source>
        <strain evidence="1 2">PC14</strain>
    </source>
</reference>
<sequence>MGLDISHGAWHGPYSYFMRWRTTIAEKAQLGDLRKYEGYNGNKPLASIEKEGLQILLSHSDCDGELTPDECKKVADDLTDLLPSLSDDMHERTIVFIKGCISAFEKNETMYFG</sequence>
<organism evidence="1 2">
    <name type="scientific">Chitinophaga nivalis</name>
    <dbReference type="NCBI Taxonomy" id="2991709"/>
    <lineage>
        <taxon>Bacteria</taxon>
        <taxon>Pseudomonadati</taxon>
        <taxon>Bacteroidota</taxon>
        <taxon>Chitinophagia</taxon>
        <taxon>Chitinophagales</taxon>
        <taxon>Chitinophagaceae</taxon>
        <taxon>Chitinophaga</taxon>
    </lineage>
</organism>
<proteinExistence type="predicted"/>
<keyword evidence="2" id="KW-1185">Reference proteome</keyword>
<dbReference type="Proteomes" id="UP001207742">
    <property type="component" value="Unassembled WGS sequence"/>
</dbReference>
<protein>
    <submittedName>
        <fullName evidence="1">Uncharacterized protein</fullName>
    </submittedName>
</protein>
<evidence type="ECO:0000313" key="2">
    <source>
        <dbReference type="Proteomes" id="UP001207742"/>
    </source>
</evidence>
<accession>A0ABT3IIH7</accession>